<dbReference type="GO" id="GO:0006355">
    <property type="term" value="P:regulation of DNA-templated transcription"/>
    <property type="evidence" value="ECO:0007669"/>
    <property type="project" value="InterPro"/>
</dbReference>
<organism evidence="5 6">
    <name type="scientific">Actinomadura craniellae</name>
    <dbReference type="NCBI Taxonomy" id="2231787"/>
    <lineage>
        <taxon>Bacteria</taxon>
        <taxon>Bacillati</taxon>
        <taxon>Actinomycetota</taxon>
        <taxon>Actinomycetes</taxon>
        <taxon>Streptosporangiales</taxon>
        <taxon>Thermomonosporaceae</taxon>
        <taxon>Actinomadura</taxon>
    </lineage>
</organism>
<comment type="caution">
    <text evidence="5">The sequence shown here is derived from an EMBL/GenBank/DDBJ whole genome shotgun (WGS) entry which is preliminary data.</text>
</comment>
<accession>A0A365HD12</accession>
<name>A0A365HD12_9ACTN</name>
<dbReference type="PANTHER" id="PTHR44688:SF16">
    <property type="entry name" value="DNA-BINDING TRANSCRIPTIONAL ACTIVATOR DEVR_DOSR"/>
    <property type="match status" value="1"/>
</dbReference>
<dbReference type="CDD" id="cd06170">
    <property type="entry name" value="LuxR_C_like"/>
    <property type="match status" value="1"/>
</dbReference>
<dbReference type="InterPro" id="IPR000792">
    <property type="entry name" value="Tscrpt_reg_LuxR_C"/>
</dbReference>
<keyword evidence="2 5" id="KW-0238">DNA-binding</keyword>
<dbReference type="InterPro" id="IPR016032">
    <property type="entry name" value="Sig_transdc_resp-reg_C-effctor"/>
</dbReference>
<dbReference type="Gene3D" id="1.10.10.10">
    <property type="entry name" value="Winged helix-like DNA-binding domain superfamily/Winged helix DNA-binding domain"/>
    <property type="match status" value="1"/>
</dbReference>
<protein>
    <submittedName>
        <fullName evidence="5">DNA-binding response regulator</fullName>
    </submittedName>
</protein>
<evidence type="ECO:0000313" key="5">
    <source>
        <dbReference type="EMBL" id="RAY16806.1"/>
    </source>
</evidence>
<dbReference type="PRINTS" id="PR00038">
    <property type="entry name" value="HTHLUXR"/>
</dbReference>
<dbReference type="PANTHER" id="PTHR44688">
    <property type="entry name" value="DNA-BINDING TRANSCRIPTIONAL ACTIVATOR DEVR_DOSR"/>
    <property type="match status" value="1"/>
</dbReference>
<gene>
    <name evidence="5" type="ORF">DPM19_01160</name>
</gene>
<dbReference type="RefSeq" id="WP_111862858.1">
    <property type="nucleotide sequence ID" value="NZ_QLYX01000001.1"/>
</dbReference>
<dbReference type="AlphaFoldDB" id="A0A365HD12"/>
<dbReference type="SMART" id="SM00421">
    <property type="entry name" value="HTH_LUXR"/>
    <property type="match status" value="1"/>
</dbReference>
<dbReference type="Pfam" id="PF00196">
    <property type="entry name" value="GerE"/>
    <property type="match status" value="1"/>
</dbReference>
<dbReference type="InterPro" id="IPR036388">
    <property type="entry name" value="WH-like_DNA-bd_sf"/>
</dbReference>
<dbReference type="SUPFAM" id="SSF46894">
    <property type="entry name" value="C-terminal effector domain of the bipartite response regulators"/>
    <property type="match status" value="1"/>
</dbReference>
<keyword evidence="3" id="KW-0804">Transcription</keyword>
<dbReference type="OrthoDB" id="3539648at2"/>
<keyword evidence="1" id="KW-0805">Transcription regulation</keyword>
<dbReference type="PROSITE" id="PS50043">
    <property type="entry name" value="HTH_LUXR_2"/>
    <property type="match status" value="1"/>
</dbReference>
<evidence type="ECO:0000256" key="3">
    <source>
        <dbReference type="ARBA" id="ARBA00023163"/>
    </source>
</evidence>
<dbReference type="Proteomes" id="UP000251891">
    <property type="component" value="Unassembled WGS sequence"/>
</dbReference>
<feature type="domain" description="HTH luxR-type" evidence="4">
    <location>
        <begin position="253"/>
        <end position="318"/>
    </location>
</feature>
<dbReference type="SUPFAM" id="SSF55781">
    <property type="entry name" value="GAF domain-like"/>
    <property type="match status" value="1"/>
</dbReference>
<dbReference type="EMBL" id="QLYX01000001">
    <property type="protein sequence ID" value="RAY16806.1"/>
    <property type="molecule type" value="Genomic_DNA"/>
</dbReference>
<dbReference type="GO" id="GO:0003677">
    <property type="term" value="F:DNA binding"/>
    <property type="evidence" value="ECO:0007669"/>
    <property type="project" value="UniProtKB-KW"/>
</dbReference>
<reference evidence="5 6" key="1">
    <citation type="submission" date="2018-06" db="EMBL/GenBank/DDBJ databases">
        <title>Actinomadura craniellae sp. nov. isolated from marine sponge Craniella sp.</title>
        <authorList>
            <person name="Li L."/>
            <person name="Xu Q.H."/>
            <person name="Lin H.W."/>
            <person name="Lu Y.H."/>
        </authorList>
    </citation>
    <scope>NUCLEOTIDE SEQUENCE [LARGE SCALE GENOMIC DNA]</scope>
    <source>
        <strain evidence="5 6">LHW63021</strain>
    </source>
</reference>
<evidence type="ECO:0000256" key="2">
    <source>
        <dbReference type="ARBA" id="ARBA00023125"/>
    </source>
</evidence>
<evidence type="ECO:0000256" key="1">
    <source>
        <dbReference type="ARBA" id="ARBA00023015"/>
    </source>
</evidence>
<sequence>MPTRRQVALAARIGALAAEPDRTAAGTAAVEMLAEALSGDACAVVCRDPVGGAHRGMASHAYPGGVLDVLSGDFVRSRWFEAVLAGPLPPSISTEPGQSFRHGWIYEHHLAPAGFRDGMTGALRRNGRYVGLVHISSSRARRFDDAAQETLQAVLPVFAAIADPFAEAHRSLSAGAPHARPARAAVVRDGQVLDVPDRTRPAALADARLRQVVDDFAASAGHRLRMLWPAGGAWVRLLLARQTGLGTLVQERPCAPPYGLTERELDVLTRLAMGMTDQAIAAELMVSPRTVHSHVGHVLDRIDVRSRAEASGVAVREGLVRPLPGMLLRPGVRCFVETEAAH</sequence>
<proteinExistence type="predicted"/>
<evidence type="ECO:0000259" key="4">
    <source>
        <dbReference type="PROSITE" id="PS50043"/>
    </source>
</evidence>
<evidence type="ECO:0000313" key="6">
    <source>
        <dbReference type="Proteomes" id="UP000251891"/>
    </source>
</evidence>
<keyword evidence="6" id="KW-1185">Reference proteome</keyword>